<reference evidence="2 3" key="1">
    <citation type="submission" date="2019-02" db="EMBL/GenBank/DDBJ databases">
        <title>Sequencing the genomes of 1000 actinobacteria strains.</title>
        <authorList>
            <person name="Klenk H.-P."/>
        </authorList>
    </citation>
    <scope>NUCLEOTIDE SEQUENCE [LARGE SCALE GENOMIC DNA]</scope>
    <source>
        <strain evidence="2 3">DSM 45162</strain>
    </source>
</reference>
<keyword evidence="3" id="KW-1185">Reference proteome</keyword>
<comment type="caution">
    <text evidence="2">The sequence shown here is derived from an EMBL/GenBank/DDBJ whole genome shotgun (WGS) entry which is preliminary data.</text>
</comment>
<protein>
    <submittedName>
        <fullName evidence="2">Uncharacterized protein</fullName>
    </submittedName>
</protein>
<sequence length="32" mass="3397">MTECTERSEGREGMSGRHSMTECSEGMSGGGE</sequence>
<feature type="region of interest" description="Disordered" evidence="1">
    <location>
        <begin position="1"/>
        <end position="32"/>
    </location>
</feature>
<organism evidence="2 3">
    <name type="scientific">Krasilnikovia cinnamomea</name>
    <dbReference type="NCBI Taxonomy" id="349313"/>
    <lineage>
        <taxon>Bacteria</taxon>
        <taxon>Bacillati</taxon>
        <taxon>Actinomycetota</taxon>
        <taxon>Actinomycetes</taxon>
        <taxon>Micromonosporales</taxon>
        <taxon>Micromonosporaceae</taxon>
        <taxon>Krasilnikovia</taxon>
    </lineage>
</organism>
<evidence type="ECO:0000256" key="1">
    <source>
        <dbReference type="SAM" id="MobiDB-lite"/>
    </source>
</evidence>
<gene>
    <name evidence="2" type="ORF">EV385_1018</name>
</gene>
<evidence type="ECO:0000313" key="2">
    <source>
        <dbReference type="EMBL" id="RZU49276.1"/>
    </source>
</evidence>
<proteinExistence type="predicted"/>
<name>A0A4V2G6M8_9ACTN</name>
<dbReference type="EMBL" id="SHKY01000001">
    <property type="protein sequence ID" value="RZU49276.1"/>
    <property type="molecule type" value="Genomic_DNA"/>
</dbReference>
<feature type="compositionally biased region" description="Basic and acidic residues" evidence="1">
    <location>
        <begin position="1"/>
        <end position="15"/>
    </location>
</feature>
<dbReference type="Proteomes" id="UP000292564">
    <property type="component" value="Unassembled WGS sequence"/>
</dbReference>
<evidence type="ECO:0000313" key="3">
    <source>
        <dbReference type="Proteomes" id="UP000292564"/>
    </source>
</evidence>
<accession>A0A4V2G6M8</accession>
<dbReference type="AlphaFoldDB" id="A0A4V2G6M8"/>